<evidence type="ECO:0000259" key="4">
    <source>
        <dbReference type="PROSITE" id="PS50888"/>
    </source>
</evidence>
<feature type="compositionally biased region" description="Acidic residues" evidence="3">
    <location>
        <begin position="187"/>
        <end position="235"/>
    </location>
</feature>
<protein>
    <submittedName>
        <fullName evidence="5">MYCN proto-oncogene, bHLH transcription factor</fullName>
    </submittedName>
</protein>
<evidence type="ECO:0000256" key="1">
    <source>
        <dbReference type="ARBA" id="ARBA00023125"/>
    </source>
</evidence>
<keyword evidence="1 2" id="KW-0238">DNA-binding</keyword>
<dbReference type="PANTHER" id="PTHR45851">
    <property type="entry name" value="MYC PROTO-ONCOGENE"/>
    <property type="match status" value="1"/>
</dbReference>
<dbReference type="GO" id="GO:0005634">
    <property type="term" value="C:nucleus"/>
    <property type="evidence" value="ECO:0007669"/>
    <property type="project" value="UniProtKB-SubCell"/>
</dbReference>
<dbReference type="Gene3D" id="4.10.280.10">
    <property type="entry name" value="Helix-loop-helix DNA-binding domain"/>
    <property type="match status" value="1"/>
</dbReference>
<keyword evidence="6" id="KW-1185">Reference proteome</keyword>
<dbReference type="SMART" id="SM00353">
    <property type="entry name" value="HLH"/>
    <property type="match status" value="1"/>
</dbReference>
<dbReference type="GeneTree" id="ENSGT00940000158432"/>
<reference evidence="5" key="2">
    <citation type="submission" date="2025-09" db="UniProtKB">
        <authorList>
            <consortium name="Ensembl"/>
        </authorList>
    </citation>
    <scope>IDENTIFICATION</scope>
</reference>
<dbReference type="PIRSF" id="PIRSF001705">
    <property type="entry name" value="Myc_protein"/>
    <property type="match status" value="1"/>
</dbReference>
<dbReference type="FunFam" id="4.10.280.10:FF:000019">
    <property type="entry name" value="Myc proto-oncogene protein"/>
    <property type="match status" value="1"/>
</dbReference>
<dbReference type="Proteomes" id="UP000694388">
    <property type="component" value="Unplaced"/>
</dbReference>
<dbReference type="SUPFAM" id="SSF47459">
    <property type="entry name" value="HLH, helix-loop-helix DNA-binding domain"/>
    <property type="match status" value="1"/>
</dbReference>
<accession>A0A8C4N8F7</accession>
<dbReference type="PRINTS" id="PR00044">
    <property type="entry name" value="LEUZIPPRMYC"/>
</dbReference>
<evidence type="ECO:0000313" key="6">
    <source>
        <dbReference type="Proteomes" id="UP000694388"/>
    </source>
</evidence>
<comment type="subcellular location">
    <subcellularLocation>
        <location evidence="2">Nucleus</location>
    </subcellularLocation>
</comment>
<dbReference type="Pfam" id="PF00010">
    <property type="entry name" value="HLH"/>
    <property type="match status" value="1"/>
</dbReference>
<evidence type="ECO:0000256" key="2">
    <source>
        <dbReference type="PIRNR" id="PIRNR001705"/>
    </source>
</evidence>
<sequence>MPGLTVGISATRRPPSHGEGILQDLDSDLQLGYFFSSDLDSGLCGEDIWEKFELLPTPPSSPEDVSLPEMQGTMLELTLHGNQHEESYEGLWGMWSAARTHWEHEEMELPVVLRDCMWSGCSCETRSVTERCASFMGKGWVPHAPCIPPVEQMACTRRPATTLTPLQTVSDIGIAKLDSPWSTSEGETGEDTDGDSDKNDTEDDYDDCEDDDDDTEDDDDDETDDGTEDDNEEIDVVTVRTRRLARPPRSLHVLRAGPVHLLHSYAAPARRCLSPHTDTRCELSMDADSWDPRDSGRRRAHNVLERRRRHDLKRSFAALRESVPELDERAARATILQRATELARSLAMREQHLTSEKERVRVERVGLTRRLERLLQHPRE</sequence>
<feature type="region of interest" description="Disordered" evidence="3">
    <location>
        <begin position="174"/>
        <end position="241"/>
    </location>
</feature>
<organism evidence="5 6">
    <name type="scientific">Eptatretus burgeri</name>
    <name type="common">Inshore hagfish</name>
    <dbReference type="NCBI Taxonomy" id="7764"/>
    <lineage>
        <taxon>Eukaryota</taxon>
        <taxon>Metazoa</taxon>
        <taxon>Chordata</taxon>
        <taxon>Craniata</taxon>
        <taxon>Vertebrata</taxon>
        <taxon>Cyclostomata</taxon>
        <taxon>Myxini</taxon>
        <taxon>Myxiniformes</taxon>
        <taxon>Myxinidae</taxon>
        <taxon>Eptatretinae</taxon>
        <taxon>Eptatretus</taxon>
    </lineage>
</organism>
<keyword evidence="2" id="KW-0539">Nucleus</keyword>
<feature type="domain" description="BHLH" evidence="4">
    <location>
        <begin position="296"/>
        <end position="346"/>
    </location>
</feature>
<dbReference type="AlphaFoldDB" id="A0A8C4N8F7"/>
<dbReference type="InterPro" id="IPR002418">
    <property type="entry name" value="Tscrpt_reg_Myc"/>
</dbReference>
<dbReference type="Ensembl" id="ENSEBUT00000003523.1">
    <property type="protein sequence ID" value="ENSEBUP00000003159.1"/>
    <property type="gene ID" value="ENSEBUG00000002331.1"/>
</dbReference>
<dbReference type="InterPro" id="IPR012682">
    <property type="entry name" value="Tscrpt_reg_Myc_N"/>
</dbReference>
<dbReference type="GO" id="GO:0003677">
    <property type="term" value="F:DNA binding"/>
    <property type="evidence" value="ECO:0007669"/>
    <property type="project" value="UniProtKB-UniRule"/>
</dbReference>
<dbReference type="PROSITE" id="PS50888">
    <property type="entry name" value="BHLH"/>
    <property type="match status" value="1"/>
</dbReference>
<dbReference type="Pfam" id="PF01056">
    <property type="entry name" value="Myc_N"/>
    <property type="match status" value="1"/>
</dbReference>
<proteinExistence type="predicted"/>
<dbReference type="GO" id="GO:0003700">
    <property type="term" value="F:DNA-binding transcription factor activity"/>
    <property type="evidence" value="ECO:0007669"/>
    <property type="project" value="InterPro"/>
</dbReference>
<evidence type="ECO:0000313" key="5">
    <source>
        <dbReference type="Ensembl" id="ENSEBUP00000003159.1"/>
    </source>
</evidence>
<evidence type="ECO:0000256" key="3">
    <source>
        <dbReference type="SAM" id="MobiDB-lite"/>
    </source>
</evidence>
<comment type="subunit">
    <text evidence="2">Efficient DNA binding requires dimerization with another bHLH protein.</text>
</comment>
<dbReference type="GO" id="GO:0046983">
    <property type="term" value="F:protein dimerization activity"/>
    <property type="evidence" value="ECO:0007669"/>
    <property type="project" value="InterPro"/>
</dbReference>
<dbReference type="InterPro" id="IPR050433">
    <property type="entry name" value="Myc_transcription_factors"/>
</dbReference>
<dbReference type="InterPro" id="IPR011598">
    <property type="entry name" value="bHLH_dom"/>
</dbReference>
<name>A0A8C4N8F7_EPTBU</name>
<reference evidence="5" key="1">
    <citation type="submission" date="2025-08" db="UniProtKB">
        <authorList>
            <consortium name="Ensembl"/>
        </authorList>
    </citation>
    <scope>IDENTIFICATION</scope>
</reference>
<dbReference type="CDD" id="cd11400">
    <property type="entry name" value="bHLHzip_Myc"/>
    <property type="match status" value="1"/>
</dbReference>
<dbReference type="InterPro" id="IPR036638">
    <property type="entry name" value="HLH_DNA-bd_sf"/>
</dbReference>